<name>A0A0D3DL99_BRAOL</name>
<evidence type="ECO:0000313" key="3">
    <source>
        <dbReference type="EnsemblPlants" id="Bo8g032350.1"/>
    </source>
</evidence>
<proteinExistence type="predicted"/>
<accession>A0A0D3DL99</accession>
<dbReference type="HOGENOM" id="CLU_553616_0_0_1"/>
<organism evidence="3 4">
    <name type="scientific">Brassica oleracea var. oleracea</name>
    <dbReference type="NCBI Taxonomy" id="109376"/>
    <lineage>
        <taxon>Eukaryota</taxon>
        <taxon>Viridiplantae</taxon>
        <taxon>Streptophyta</taxon>
        <taxon>Embryophyta</taxon>
        <taxon>Tracheophyta</taxon>
        <taxon>Spermatophyta</taxon>
        <taxon>Magnoliopsida</taxon>
        <taxon>eudicotyledons</taxon>
        <taxon>Gunneridae</taxon>
        <taxon>Pentapetalae</taxon>
        <taxon>rosids</taxon>
        <taxon>malvids</taxon>
        <taxon>Brassicales</taxon>
        <taxon>Brassicaceae</taxon>
        <taxon>Brassiceae</taxon>
        <taxon>Brassica</taxon>
    </lineage>
</organism>
<dbReference type="Gramene" id="Bo8g032350.1">
    <property type="protein sequence ID" value="Bo8g032350.1"/>
    <property type="gene ID" value="Bo8g032350"/>
</dbReference>
<sequence>MNHAITCVMKSCKASLLVSSFIYSKIQRINDTSDDAVSKKVLIPQTTRNTYPTAVTSSPPRGSAPEETEAFHQRESDNNLMMKPLHPSYEPETSRSTMNNHRHILSLLENIYGSTKTTRNLKPPTIDSSPPRRDVGDRDREAGKTTEALFRNPRDPAAQGLRPPHPRVISRRQQSCRSLSVPEPEEPKHNIGRETISRPTVKHRTNTAGPISFPKIFCRESQCVGGSAIPARPATPVAPVMHPNMRVSDLINQESKEWDVGLLEDYVHPDDIPLIRSMVISSTHRRDTFCWNYTRNGQYTVKSGYWVAQNLLKPEEEKEILEPSISKLQAFAWTLKAPRKMCHLIWQLITGQVAVTRNLVRRNMRCDNYCPRCGEIEESVTHAIFECPPALKVWSLSATPTSPEPDQDRDPYPWIIWYIWKARNDKLFRGIDRDPLELVRYAESECQIWFNANEMIPPVVQANNNEESQVLSLGNICLLDGSWTAYDRFSGCG</sequence>
<feature type="region of interest" description="Disordered" evidence="1">
    <location>
        <begin position="48"/>
        <end position="97"/>
    </location>
</feature>
<dbReference type="InterPro" id="IPR026960">
    <property type="entry name" value="RVT-Znf"/>
</dbReference>
<dbReference type="AlphaFoldDB" id="A0A0D3DL99"/>
<dbReference type="eggNOG" id="KOG1075">
    <property type="taxonomic scope" value="Eukaryota"/>
</dbReference>
<reference evidence="3 4" key="1">
    <citation type="journal article" date="2014" name="Genome Biol.">
        <title>Transcriptome and methylome profiling reveals relics of genome dominance in the mesopolyploid Brassica oleracea.</title>
        <authorList>
            <person name="Parkin I.A."/>
            <person name="Koh C."/>
            <person name="Tang H."/>
            <person name="Robinson S.J."/>
            <person name="Kagale S."/>
            <person name="Clarke W.E."/>
            <person name="Town C.D."/>
            <person name="Nixon J."/>
            <person name="Krishnakumar V."/>
            <person name="Bidwell S.L."/>
            <person name="Denoeud F."/>
            <person name="Belcram H."/>
            <person name="Links M.G."/>
            <person name="Just J."/>
            <person name="Clarke C."/>
            <person name="Bender T."/>
            <person name="Huebert T."/>
            <person name="Mason A.S."/>
            <person name="Pires J.C."/>
            <person name="Barker G."/>
            <person name="Moore J."/>
            <person name="Walley P.G."/>
            <person name="Manoli S."/>
            <person name="Batley J."/>
            <person name="Edwards D."/>
            <person name="Nelson M.N."/>
            <person name="Wang X."/>
            <person name="Paterson A.H."/>
            <person name="King G."/>
            <person name="Bancroft I."/>
            <person name="Chalhoub B."/>
            <person name="Sharpe A.G."/>
        </authorList>
    </citation>
    <scope>NUCLEOTIDE SEQUENCE</scope>
    <source>
        <strain evidence="3 4">cv. TO1000</strain>
    </source>
</reference>
<dbReference type="Proteomes" id="UP000032141">
    <property type="component" value="Chromosome C8"/>
</dbReference>
<evidence type="ECO:0000313" key="4">
    <source>
        <dbReference type="Proteomes" id="UP000032141"/>
    </source>
</evidence>
<evidence type="ECO:0000256" key="1">
    <source>
        <dbReference type="SAM" id="MobiDB-lite"/>
    </source>
</evidence>
<dbReference type="EnsemblPlants" id="Bo8g032350.1">
    <property type="protein sequence ID" value="Bo8g032350.1"/>
    <property type="gene ID" value="Bo8g032350"/>
</dbReference>
<protein>
    <recommendedName>
        <fullName evidence="2">Reverse transcriptase zinc-binding domain-containing protein</fullName>
    </recommendedName>
</protein>
<keyword evidence="4" id="KW-1185">Reference proteome</keyword>
<reference evidence="3" key="2">
    <citation type="submission" date="2015-03" db="UniProtKB">
        <authorList>
            <consortium name="EnsemblPlants"/>
        </authorList>
    </citation>
    <scope>IDENTIFICATION</scope>
</reference>
<dbReference type="Pfam" id="PF13966">
    <property type="entry name" value="zf-RVT"/>
    <property type="match status" value="1"/>
</dbReference>
<feature type="region of interest" description="Disordered" evidence="1">
    <location>
        <begin position="115"/>
        <end position="191"/>
    </location>
</feature>
<feature type="compositionally biased region" description="Basic and acidic residues" evidence="1">
    <location>
        <begin position="130"/>
        <end position="144"/>
    </location>
</feature>
<feature type="domain" description="Reverse transcriptase zinc-binding" evidence="2">
    <location>
        <begin position="319"/>
        <end position="394"/>
    </location>
</feature>
<feature type="compositionally biased region" description="Polar residues" evidence="1">
    <location>
        <begin position="48"/>
        <end position="60"/>
    </location>
</feature>
<evidence type="ECO:0000259" key="2">
    <source>
        <dbReference type="Pfam" id="PF13966"/>
    </source>
</evidence>